<dbReference type="InterPro" id="IPR023165">
    <property type="entry name" value="rRNA_Ade_diMease-like_C"/>
</dbReference>
<keyword evidence="2 6" id="KW-0489">Methyltransferase</keyword>
<feature type="binding site" evidence="6">
    <location>
        <position position="119"/>
    </location>
    <ligand>
        <name>S-adenosyl-L-methionine</name>
        <dbReference type="ChEBI" id="CHEBI:59789"/>
    </ligand>
</feature>
<dbReference type="GO" id="GO:0003723">
    <property type="term" value="F:RNA binding"/>
    <property type="evidence" value="ECO:0007669"/>
    <property type="project" value="UniProtKB-UniRule"/>
</dbReference>
<dbReference type="SUPFAM" id="SSF53335">
    <property type="entry name" value="S-adenosyl-L-methionine-dependent methyltransferases"/>
    <property type="match status" value="1"/>
</dbReference>
<keyword evidence="10" id="KW-1185">Reference proteome</keyword>
<feature type="binding site" evidence="6">
    <location>
        <position position="166"/>
    </location>
    <ligand>
        <name>S-adenosyl-L-methionine</name>
        <dbReference type="ChEBI" id="CHEBI:59789"/>
    </ligand>
</feature>
<keyword evidence="4 6" id="KW-0949">S-adenosyl-L-methionine</keyword>
<dbReference type="InterPro" id="IPR029063">
    <property type="entry name" value="SAM-dependent_MTases_sf"/>
</dbReference>
<dbReference type="CDD" id="cd02440">
    <property type="entry name" value="AdoMet_MTases"/>
    <property type="match status" value="1"/>
</dbReference>
<dbReference type="Gene3D" id="3.40.50.150">
    <property type="entry name" value="Vaccinia Virus protein VP39"/>
    <property type="match status" value="1"/>
</dbReference>
<feature type="binding site" evidence="6">
    <location>
        <position position="94"/>
    </location>
    <ligand>
        <name>S-adenosyl-L-methionine</name>
        <dbReference type="ChEBI" id="CHEBI:59789"/>
    </ligand>
</feature>
<dbReference type="FunFam" id="1.10.8.100:FF:000001">
    <property type="entry name" value="Ribosomal RNA small subunit methyltransferase A"/>
    <property type="match status" value="1"/>
</dbReference>
<dbReference type="NCBIfam" id="TIGR00755">
    <property type="entry name" value="ksgA"/>
    <property type="match status" value="1"/>
</dbReference>
<dbReference type="InParanoid" id="A0A200R0B4"/>
<dbReference type="SMART" id="SM00650">
    <property type="entry name" value="rADc"/>
    <property type="match status" value="1"/>
</dbReference>
<proteinExistence type="inferred from homology"/>
<evidence type="ECO:0000256" key="4">
    <source>
        <dbReference type="ARBA" id="ARBA00022691"/>
    </source>
</evidence>
<dbReference type="InterPro" id="IPR001737">
    <property type="entry name" value="KsgA/Erm"/>
</dbReference>
<dbReference type="Gene3D" id="1.10.8.100">
    <property type="entry name" value="Ribosomal RNA adenine dimethylase-like, domain 2"/>
    <property type="match status" value="1"/>
</dbReference>
<evidence type="ECO:0000256" key="6">
    <source>
        <dbReference type="PROSITE-ProRule" id="PRU01026"/>
    </source>
</evidence>
<sequence length="470" mass="52285">MLLLSLQSCHSISSSSSSSPTFFTWGSSWQRYSSSSSLATHNFTTNNSKRKGRRGRSSFCYVVCARAEDDYHATLKALNSRGRTPRKSLGQHYMLNSSVNEQLVGAADVKDGDVVLEIGPGTGSLTNVLLNSGATVLAIEKDPHMVAHLRERFANIDSFTVVLEEDFTKCYFTSHLISLLESGKSAEKAKVVSNIPFNISTDVVKQLLPMGELLSEVVLLLQDEAALRFVDASLRTPEYRPINIFVNFYSDPEYKFQVLRTNFFPQPNVDAAVVTFKLKEAADYPPVASTKSFFSMVNSAFNGKRKMLRRSLQHICPSLEIEKALECLGLPETSRPGELTLDNFVRLHNLIVKAEGMETVPAWIATDLAYTKSGIRLAEAREVPGRSGGIVDRQPPIRNMTVTIELGEIMHDMIERSWIKSHGRSIAVSSLRMPQLVVCRSMILRLSLYLILHYFYSFTTTSSSPSSNSS</sequence>
<dbReference type="InterPro" id="IPR020596">
    <property type="entry name" value="rRNA_Ade_Mease_Trfase_CS"/>
</dbReference>
<dbReference type="OrthoDB" id="74991at2759"/>
<keyword evidence="1 7" id="KW-0698">rRNA processing</keyword>
<feature type="binding site" evidence="6">
    <location>
        <position position="140"/>
    </location>
    <ligand>
        <name>S-adenosyl-L-methionine</name>
        <dbReference type="ChEBI" id="CHEBI:59789"/>
    </ligand>
</feature>
<dbReference type="Proteomes" id="UP000195402">
    <property type="component" value="Unassembled WGS sequence"/>
</dbReference>
<name>A0A200R0B4_MACCD</name>
<accession>A0A200R0B4</accession>
<comment type="similarity">
    <text evidence="6 7">Belongs to the class I-like SAM-binding methyltransferase superfamily. rRNA adenine N(6)-methyltransferase family.</text>
</comment>
<evidence type="ECO:0000256" key="2">
    <source>
        <dbReference type="ARBA" id="ARBA00022603"/>
    </source>
</evidence>
<dbReference type="InterPro" id="IPR011530">
    <property type="entry name" value="rRNA_adenine_dimethylase"/>
</dbReference>
<dbReference type="AlphaFoldDB" id="A0A200R0B4"/>
<feature type="binding site" evidence="6">
    <location>
        <position position="92"/>
    </location>
    <ligand>
        <name>S-adenosyl-L-methionine</name>
        <dbReference type="ChEBI" id="CHEBI:59789"/>
    </ligand>
</feature>
<evidence type="ECO:0000313" key="9">
    <source>
        <dbReference type="EMBL" id="OVA16100.1"/>
    </source>
</evidence>
<evidence type="ECO:0000256" key="1">
    <source>
        <dbReference type="ARBA" id="ARBA00022552"/>
    </source>
</evidence>
<gene>
    <name evidence="9" type="ORF">BVC80_8815g11</name>
</gene>
<feature type="domain" description="Ribosomal RNA adenine methylase transferase N-terminal" evidence="8">
    <location>
        <begin position="99"/>
        <end position="280"/>
    </location>
</feature>
<dbReference type="PANTHER" id="PTHR11727">
    <property type="entry name" value="DIMETHYLADENOSINE TRANSFERASE"/>
    <property type="match status" value="1"/>
</dbReference>
<evidence type="ECO:0000256" key="3">
    <source>
        <dbReference type="ARBA" id="ARBA00022679"/>
    </source>
</evidence>
<keyword evidence="3 6" id="KW-0808">Transferase</keyword>
<protein>
    <recommendedName>
        <fullName evidence="7">rRNA adenine N(6)-methyltransferase</fullName>
        <ecNumber evidence="7">2.1.1.-</ecNumber>
    </recommendedName>
</protein>
<dbReference type="FunFam" id="3.40.50.150:FF:000265">
    <property type="entry name" value="rRNA adenine N(6)-methyltransferase"/>
    <property type="match status" value="1"/>
</dbReference>
<dbReference type="GO" id="GO:0000179">
    <property type="term" value="F:rRNA (adenine-N6,N6-)-dimethyltransferase activity"/>
    <property type="evidence" value="ECO:0007669"/>
    <property type="project" value="UniProtKB-UniRule"/>
</dbReference>
<organism evidence="9 10">
    <name type="scientific">Macleaya cordata</name>
    <name type="common">Five-seeded plume-poppy</name>
    <name type="synonym">Bocconia cordata</name>
    <dbReference type="NCBI Taxonomy" id="56857"/>
    <lineage>
        <taxon>Eukaryota</taxon>
        <taxon>Viridiplantae</taxon>
        <taxon>Streptophyta</taxon>
        <taxon>Embryophyta</taxon>
        <taxon>Tracheophyta</taxon>
        <taxon>Spermatophyta</taxon>
        <taxon>Magnoliopsida</taxon>
        <taxon>Ranunculales</taxon>
        <taxon>Papaveraceae</taxon>
        <taxon>Papaveroideae</taxon>
        <taxon>Macleaya</taxon>
    </lineage>
</organism>
<dbReference type="EC" id="2.1.1.-" evidence="7"/>
<dbReference type="PANTHER" id="PTHR11727:SF27">
    <property type="entry name" value="RIBOSOMAL RNA SMALL SUBUNIT METHYLTRANSFERASE, CHLOROPLASTIC"/>
    <property type="match status" value="1"/>
</dbReference>
<dbReference type="STRING" id="56857.A0A200R0B4"/>
<keyword evidence="5 6" id="KW-0694">RNA-binding</keyword>
<dbReference type="PROSITE" id="PS51689">
    <property type="entry name" value="SAM_RNA_A_N6_MT"/>
    <property type="match status" value="1"/>
</dbReference>
<evidence type="ECO:0000313" key="10">
    <source>
        <dbReference type="Proteomes" id="UP000195402"/>
    </source>
</evidence>
<dbReference type="InterPro" id="IPR020598">
    <property type="entry name" value="rRNA_Ade_methylase_Trfase_N"/>
</dbReference>
<comment type="caution">
    <text evidence="9">The sequence shown here is derived from an EMBL/GenBank/DDBJ whole genome shotgun (WGS) entry which is preliminary data.</text>
</comment>
<evidence type="ECO:0000256" key="5">
    <source>
        <dbReference type="ARBA" id="ARBA00022884"/>
    </source>
</evidence>
<evidence type="ECO:0000256" key="7">
    <source>
        <dbReference type="RuleBase" id="RU362106"/>
    </source>
</evidence>
<dbReference type="EMBL" id="MVGT01000670">
    <property type="protein sequence ID" value="OVA16100.1"/>
    <property type="molecule type" value="Genomic_DNA"/>
</dbReference>
<dbReference type="Pfam" id="PF00398">
    <property type="entry name" value="RrnaAD"/>
    <property type="match status" value="1"/>
</dbReference>
<evidence type="ECO:0000259" key="8">
    <source>
        <dbReference type="SMART" id="SM00650"/>
    </source>
</evidence>
<dbReference type="FunCoup" id="A0A200R0B4">
    <property type="interactions" value="470"/>
</dbReference>
<feature type="binding site" evidence="6">
    <location>
        <position position="194"/>
    </location>
    <ligand>
        <name>S-adenosyl-L-methionine</name>
        <dbReference type="ChEBI" id="CHEBI:59789"/>
    </ligand>
</feature>
<dbReference type="PROSITE" id="PS01131">
    <property type="entry name" value="RRNA_A_DIMETH"/>
    <property type="match status" value="1"/>
</dbReference>
<reference evidence="9 10" key="1">
    <citation type="journal article" date="2017" name="Mol. Plant">
        <title>The Genome of Medicinal Plant Macleaya cordata Provides New Insights into Benzylisoquinoline Alkaloids Metabolism.</title>
        <authorList>
            <person name="Liu X."/>
            <person name="Liu Y."/>
            <person name="Huang P."/>
            <person name="Ma Y."/>
            <person name="Qing Z."/>
            <person name="Tang Q."/>
            <person name="Cao H."/>
            <person name="Cheng P."/>
            <person name="Zheng Y."/>
            <person name="Yuan Z."/>
            <person name="Zhou Y."/>
            <person name="Liu J."/>
            <person name="Tang Z."/>
            <person name="Zhuo Y."/>
            <person name="Zhang Y."/>
            <person name="Yu L."/>
            <person name="Huang J."/>
            <person name="Yang P."/>
            <person name="Peng Q."/>
            <person name="Zhang J."/>
            <person name="Jiang W."/>
            <person name="Zhang Z."/>
            <person name="Lin K."/>
            <person name="Ro D.K."/>
            <person name="Chen X."/>
            <person name="Xiong X."/>
            <person name="Shang Y."/>
            <person name="Huang S."/>
            <person name="Zeng J."/>
        </authorList>
    </citation>
    <scope>NUCLEOTIDE SEQUENCE [LARGE SCALE GENOMIC DNA]</scope>
    <source>
        <strain evidence="10">cv. BLH2017</strain>
        <tissue evidence="9">Root</tissue>
    </source>
</reference>